<name>A0A975YJ86_9PROT</name>
<dbReference type="AlphaFoldDB" id="A0A975YJ86"/>
<dbReference type="Pfam" id="PF18809">
    <property type="entry name" value="PBECR1"/>
    <property type="match status" value="1"/>
</dbReference>
<feature type="domain" description="Phage-Barnase-EndoU-ColicinE5/D-RelE-like nuclease" evidence="3">
    <location>
        <begin position="253"/>
        <end position="351"/>
    </location>
</feature>
<feature type="region of interest" description="Disordered" evidence="1">
    <location>
        <begin position="415"/>
        <end position="446"/>
    </location>
</feature>
<accession>A0A975YJ86</accession>
<feature type="domain" description="DdrB-like" evidence="2">
    <location>
        <begin position="400"/>
        <end position="529"/>
    </location>
</feature>
<reference evidence="4" key="1">
    <citation type="submission" date="2021-06" db="EMBL/GenBank/DDBJ databases">
        <title>Elioraea tepida, sp. nov., a moderately thermophilic aerobic anoxygenic phototrophic bacterium isolated from an alkaline siliceous hot spring mat community in Yellowstone National Park, WY, USA.</title>
        <authorList>
            <person name="Saini M.K."/>
            <person name="Yoshida S."/>
            <person name="Sebastian A."/>
            <person name="Hirose S."/>
            <person name="Hara E."/>
            <person name="Tamaki H."/>
            <person name="Soulier N.T."/>
            <person name="Albert I."/>
            <person name="Hanada S."/>
            <person name="Bryant D.A."/>
            <person name="Tank M."/>
        </authorList>
    </citation>
    <scope>NUCLEOTIDE SEQUENCE</scope>
    <source>
        <strain evidence="4">MS-P2</strain>
    </source>
</reference>
<evidence type="ECO:0000259" key="2">
    <source>
        <dbReference type="Pfam" id="PF18763"/>
    </source>
</evidence>
<dbReference type="EMBL" id="CP076448">
    <property type="protein sequence ID" value="QXM24341.1"/>
    <property type="molecule type" value="Genomic_DNA"/>
</dbReference>
<proteinExistence type="predicted"/>
<evidence type="ECO:0008006" key="6">
    <source>
        <dbReference type="Google" id="ProtNLM"/>
    </source>
</evidence>
<gene>
    <name evidence="4" type="ORF">KO353_13990</name>
</gene>
<dbReference type="InterPro" id="IPR041398">
    <property type="entry name" value="DdrB_dom"/>
</dbReference>
<dbReference type="Pfam" id="PF18763">
    <property type="entry name" value="ddrB-ParB"/>
    <property type="match status" value="1"/>
</dbReference>
<dbReference type="Proteomes" id="UP000694001">
    <property type="component" value="Chromosome"/>
</dbReference>
<evidence type="ECO:0000313" key="5">
    <source>
        <dbReference type="Proteomes" id="UP000694001"/>
    </source>
</evidence>
<feature type="region of interest" description="Disordered" evidence="1">
    <location>
        <begin position="349"/>
        <end position="395"/>
    </location>
</feature>
<protein>
    <recommendedName>
        <fullName evidence="6">DdrB-like domain-containing protein</fullName>
    </recommendedName>
</protein>
<keyword evidence="5" id="KW-1185">Reference proteome</keyword>
<sequence length="872" mass="91871">MSRLREERPEEAERYLYTHEVAAMARRRAQNAAAAAAAAEGLGGGLGGFLGGMAGIFADPIQVMTLPFGAGRMAGGVLAQIGRTALIEGAVAGATQAVVETRAGPYRQSLGLPDNSLEQIGMAAAGGAVIGGGLRALALGARHLRARLWPADPARVAAEDAATLVQTRILEDAAAPGAPELVPAHEAALAAGIRRVETPEAPPVPELPPPVAPPPEAMRLVGRPEAELRAHVRGVVEELLAARGGSRADGAWRPDLGAITIEWGSLGTGQPPRYRGGYGLSYIIARRTAEGLDGEAFVREVLPEVLVAGRVVALEHGGQTVVLQHGPHEVVLRLDRDGTRENWLLTAYRQRDGRGEAGGAPPSPPYAPAGRSVSQPEGARPSLATLPETPRRFNAYTPTGRAVLVEPRVVSLRRLIPSHGPDGRPNPNYPHAEGLQPRDRAAAPSQDQVRAIAARLIPERLQPNVEAGTGAPIIGPDLVVESGNGRVAALMLIHRDPAFAAQREAYLAMLQRMGFDVTGIEEPVLVSARVSQMTPTERAAFVREANLRGTAAETAGEMAARDAEAARAALPFWRGGTVDQAANREFLRRFLERLTPEERSGLLAADGTPTPDLIQRVTRALLSAAYGDALGPVAARLIAGETEGMRGLAGALRSLAGDWAALRQDVAAGRIPAEYDATAALAEAVEAIAEAQRRRVSLADLVLQADIERPAMTPQGLAMLRAMFPEGDLSRRIKPEARLTEMLRGYVERARAADAGPMLLPEARPSAAEMLAAAGRAEEGAARENRAFAPPADPQAARLLAADDEASRLAALPETERAELFEARRILADRDVALVVDDAGTTVSARALLDQAEREIEEASAATVCLIGSVAA</sequence>
<organism evidence="4 5">
    <name type="scientific">Elioraea tepida</name>
    <dbReference type="NCBI Taxonomy" id="2843330"/>
    <lineage>
        <taxon>Bacteria</taxon>
        <taxon>Pseudomonadati</taxon>
        <taxon>Pseudomonadota</taxon>
        <taxon>Alphaproteobacteria</taxon>
        <taxon>Acetobacterales</taxon>
        <taxon>Elioraeaceae</taxon>
        <taxon>Elioraea</taxon>
    </lineage>
</organism>
<evidence type="ECO:0000256" key="1">
    <source>
        <dbReference type="SAM" id="MobiDB-lite"/>
    </source>
</evidence>
<evidence type="ECO:0000313" key="4">
    <source>
        <dbReference type="EMBL" id="QXM24341.1"/>
    </source>
</evidence>
<dbReference type="KEGG" id="elio:KO353_13990"/>
<evidence type="ECO:0000259" key="3">
    <source>
        <dbReference type="Pfam" id="PF18809"/>
    </source>
</evidence>
<dbReference type="RefSeq" id="WP_218285398.1">
    <property type="nucleotide sequence ID" value="NZ_CP076448.1"/>
</dbReference>
<dbReference type="InterPro" id="IPR041092">
    <property type="entry name" value="PBECR1"/>
</dbReference>